<evidence type="ECO:0000313" key="2">
    <source>
        <dbReference type="Proteomes" id="UP001519921"/>
    </source>
</evidence>
<accession>A0ABS7AM65</accession>
<name>A0ABS7AM65_9CLOT</name>
<organism evidence="1 2">
    <name type="scientific">Clostridium weizhouense</name>
    <dbReference type="NCBI Taxonomy" id="2859781"/>
    <lineage>
        <taxon>Bacteria</taxon>
        <taxon>Bacillati</taxon>
        <taxon>Bacillota</taxon>
        <taxon>Clostridia</taxon>
        <taxon>Eubacteriales</taxon>
        <taxon>Clostridiaceae</taxon>
        <taxon>Clostridium</taxon>
    </lineage>
</organism>
<keyword evidence="2" id="KW-1185">Reference proteome</keyword>
<reference evidence="1 2" key="1">
    <citation type="submission" date="2021-07" db="EMBL/GenBank/DDBJ databases">
        <title>Clostridium weizhouense sp. nov., an anaerobic bacterium isolated from activated sludge of Petroleum wastewater.</title>
        <authorList>
            <person name="Li Q."/>
        </authorList>
    </citation>
    <scope>NUCLEOTIDE SEQUENCE [LARGE SCALE GENOMIC DNA]</scope>
    <source>
        <strain evidence="1 2">YB-6</strain>
    </source>
</reference>
<dbReference type="Proteomes" id="UP001519921">
    <property type="component" value="Unassembled WGS sequence"/>
</dbReference>
<comment type="caution">
    <text evidence="1">The sequence shown here is derived from an EMBL/GenBank/DDBJ whole genome shotgun (WGS) entry which is preliminary data.</text>
</comment>
<evidence type="ECO:0000313" key="1">
    <source>
        <dbReference type="EMBL" id="MBW6408585.1"/>
    </source>
</evidence>
<protein>
    <submittedName>
        <fullName evidence="1">Uncharacterized protein</fullName>
    </submittedName>
</protein>
<dbReference type="RefSeq" id="WP_219777648.1">
    <property type="nucleotide sequence ID" value="NZ_JAHXPT010000001.1"/>
</dbReference>
<sequence>MEFRLNKVDTDLRDKLHEEIKVDKIHENNNIDIKKDIKEDENKEKNNKKLKKLKKRRYITIDGIKIENKTLSIEAEKLEPNFELQNKGRIVDTKK</sequence>
<dbReference type="EMBL" id="JAHXPT010000001">
    <property type="protein sequence ID" value="MBW6408585.1"/>
    <property type="molecule type" value="Genomic_DNA"/>
</dbReference>
<gene>
    <name evidence="1" type="ORF">KYD98_00600</name>
</gene>
<proteinExistence type="predicted"/>